<dbReference type="OrthoDB" id="9786081at2"/>
<dbReference type="EMBL" id="FZOD01000038">
    <property type="protein sequence ID" value="SNT38709.1"/>
    <property type="molecule type" value="Genomic_DNA"/>
</dbReference>
<proteinExistence type="predicted"/>
<dbReference type="PANTHER" id="PTHR10846">
    <property type="entry name" value="SODIUM/POTASSIUM/CALCIUM EXCHANGER"/>
    <property type="match status" value="1"/>
</dbReference>
<organism evidence="7 8">
    <name type="scientific">Streptosporangium subroseum</name>
    <dbReference type="NCBI Taxonomy" id="106412"/>
    <lineage>
        <taxon>Bacteria</taxon>
        <taxon>Bacillati</taxon>
        <taxon>Actinomycetota</taxon>
        <taxon>Actinomycetes</taxon>
        <taxon>Streptosporangiales</taxon>
        <taxon>Streptosporangiaceae</taxon>
        <taxon>Streptosporangium</taxon>
    </lineage>
</organism>
<accession>A0A239MA42</accession>
<dbReference type="InterPro" id="IPR004837">
    <property type="entry name" value="NaCa_Exmemb"/>
</dbReference>
<keyword evidence="4 5" id="KW-0472">Membrane</keyword>
<dbReference type="Proteomes" id="UP000198282">
    <property type="component" value="Unassembled WGS sequence"/>
</dbReference>
<dbReference type="GO" id="GO:0005886">
    <property type="term" value="C:plasma membrane"/>
    <property type="evidence" value="ECO:0007669"/>
    <property type="project" value="TreeGrafter"/>
</dbReference>
<dbReference type="GO" id="GO:0008273">
    <property type="term" value="F:calcium, potassium:sodium antiporter activity"/>
    <property type="evidence" value="ECO:0007669"/>
    <property type="project" value="TreeGrafter"/>
</dbReference>
<evidence type="ECO:0000256" key="3">
    <source>
        <dbReference type="ARBA" id="ARBA00022989"/>
    </source>
</evidence>
<dbReference type="RefSeq" id="WP_089210811.1">
    <property type="nucleotide sequence ID" value="NZ_FZOD01000038.1"/>
</dbReference>
<name>A0A239MA42_9ACTN</name>
<feature type="transmembrane region" description="Helical" evidence="5">
    <location>
        <begin position="37"/>
        <end position="59"/>
    </location>
</feature>
<evidence type="ECO:0000256" key="2">
    <source>
        <dbReference type="ARBA" id="ARBA00022692"/>
    </source>
</evidence>
<dbReference type="InterPro" id="IPR044880">
    <property type="entry name" value="NCX_ion-bd_dom_sf"/>
</dbReference>
<keyword evidence="3 5" id="KW-1133">Transmembrane helix</keyword>
<keyword evidence="8" id="KW-1185">Reference proteome</keyword>
<evidence type="ECO:0000256" key="1">
    <source>
        <dbReference type="ARBA" id="ARBA00004141"/>
    </source>
</evidence>
<keyword evidence="2 5" id="KW-0812">Transmembrane</keyword>
<feature type="transmembrane region" description="Helical" evidence="5">
    <location>
        <begin position="213"/>
        <end position="230"/>
    </location>
</feature>
<reference evidence="7 8" key="1">
    <citation type="submission" date="2017-06" db="EMBL/GenBank/DDBJ databases">
        <authorList>
            <person name="Kim H.J."/>
            <person name="Triplett B.A."/>
        </authorList>
    </citation>
    <scope>NUCLEOTIDE SEQUENCE [LARGE SCALE GENOMIC DNA]</scope>
    <source>
        <strain evidence="7 8">CGMCC 4.2132</strain>
    </source>
</reference>
<feature type="transmembrane region" description="Helical" evidence="5">
    <location>
        <begin position="242"/>
        <end position="261"/>
    </location>
</feature>
<feature type="transmembrane region" description="Helical" evidence="5">
    <location>
        <begin position="71"/>
        <end position="97"/>
    </location>
</feature>
<feature type="transmembrane region" description="Helical" evidence="5">
    <location>
        <begin position="341"/>
        <end position="359"/>
    </location>
</feature>
<dbReference type="PANTHER" id="PTHR10846:SF8">
    <property type="entry name" value="INNER MEMBRANE PROTEIN YRBG"/>
    <property type="match status" value="1"/>
</dbReference>
<feature type="transmembrane region" description="Helical" evidence="5">
    <location>
        <begin position="6"/>
        <end position="25"/>
    </location>
</feature>
<sequence length="360" mass="38191">MWHFALLIACAVIIYLSCEWFVNAVEWLGQRLNVGKMAVGTILAAFGTALPESVVTLIAVTTGTTPEAKDIGVGAAMGGPLALATVAYGTTGVALLLKRRQRRNTHLSAVGAAEGRAAADAAGGGDGEILADPVEAARLAKDQRWFLAVFVFKVVLGLVAFAIKPWLGLVFFATYAVYFWREMRGGDTGGSGAHEDEDELEPLKLQPKAASPATWAVLVQTLAALVVIFFASQTFVSQLDAIGPMIGLSAAVTALLLSPVATELPEIMNAIIWVRQGKTKLALANISGAMMIQATVPSALGLLFTTWKFDAALIWAGAMTMVAIVYLLFTIRSHKLTPARMAWAGVFYLVFAIGLIPILT</sequence>
<feature type="transmembrane region" description="Helical" evidence="5">
    <location>
        <begin position="145"/>
        <end position="178"/>
    </location>
</feature>
<feature type="transmembrane region" description="Helical" evidence="5">
    <location>
        <begin position="281"/>
        <end position="304"/>
    </location>
</feature>
<feature type="domain" description="Sodium/calcium exchanger membrane region" evidence="6">
    <location>
        <begin position="3"/>
        <end position="180"/>
    </location>
</feature>
<evidence type="ECO:0000313" key="7">
    <source>
        <dbReference type="EMBL" id="SNT38709.1"/>
    </source>
</evidence>
<evidence type="ECO:0000313" key="8">
    <source>
        <dbReference type="Proteomes" id="UP000198282"/>
    </source>
</evidence>
<dbReference type="InterPro" id="IPR004481">
    <property type="entry name" value="K/Na/Ca-exchanger"/>
</dbReference>
<gene>
    <name evidence="7" type="ORF">SAMN05216276_103875</name>
</gene>
<dbReference type="Pfam" id="PF01699">
    <property type="entry name" value="Na_Ca_ex"/>
    <property type="match status" value="2"/>
</dbReference>
<dbReference type="AlphaFoldDB" id="A0A239MA42"/>
<protein>
    <submittedName>
        <fullName evidence="7">Cation:H+ antiporter</fullName>
    </submittedName>
</protein>
<evidence type="ECO:0000256" key="4">
    <source>
        <dbReference type="ARBA" id="ARBA00023136"/>
    </source>
</evidence>
<comment type="subcellular location">
    <subcellularLocation>
        <location evidence="1">Membrane</location>
        <topology evidence="1">Multi-pass membrane protein</topology>
    </subcellularLocation>
</comment>
<dbReference type="Gene3D" id="1.20.1420.30">
    <property type="entry name" value="NCX, central ion-binding region"/>
    <property type="match status" value="2"/>
</dbReference>
<dbReference type="GO" id="GO:0005262">
    <property type="term" value="F:calcium channel activity"/>
    <property type="evidence" value="ECO:0007669"/>
    <property type="project" value="TreeGrafter"/>
</dbReference>
<dbReference type="GO" id="GO:0006874">
    <property type="term" value="P:intracellular calcium ion homeostasis"/>
    <property type="evidence" value="ECO:0007669"/>
    <property type="project" value="TreeGrafter"/>
</dbReference>
<evidence type="ECO:0000259" key="6">
    <source>
        <dbReference type="Pfam" id="PF01699"/>
    </source>
</evidence>
<evidence type="ECO:0000256" key="5">
    <source>
        <dbReference type="SAM" id="Phobius"/>
    </source>
</evidence>
<feature type="domain" description="Sodium/calcium exchanger membrane region" evidence="6">
    <location>
        <begin position="218"/>
        <end position="351"/>
    </location>
</feature>
<feature type="transmembrane region" description="Helical" evidence="5">
    <location>
        <begin position="311"/>
        <end position="329"/>
    </location>
</feature>